<protein>
    <submittedName>
        <fullName evidence="1">Uncharacterized protein</fullName>
    </submittedName>
</protein>
<proteinExistence type="predicted"/>
<evidence type="ECO:0000313" key="1">
    <source>
        <dbReference type="EMBL" id="GHC66398.1"/>
    </source>
</evidence>
<reference evidence="1" key="1">
    <citation type="journal article" date="2014" name="Int. J. Syst. Evol. Microbiol.">
        <title>Complete genome sequence of Corynebacterium casei LMG S-19264T (=DSM 44701T), isolated from a smear-ripened cheese.</title>
        <authorList>
            <consortium name="US DOE Joint Genome Institute (JGI-PGF)"/>
            <person name="Walter F."/>
            <person name="Albersmeier A."/>
            <person name="Kalinowski J."/>
            <person name="Ruckert C."/>
        </authorList>
    </citation>
    <scope>NUCLEOTIDE SEQUENCE</scope>
    <source>
        <strain evidence="1">KCTC 12988</strain>
    </source>
</reference>
<name>A0A918TWN0_9BACT</name>
<comment type="caution">
    <text evidence="1">The sequence shown here is derived from an EMBL/GenBank/DDBJ whole genome shotgun (WGS) entry which is preliminary data.</text>
</comment>
<sequence>MKPLPLLIALCGLALVGGIILVQTRPTPPEQAMDSAPQAPLPSNFEELDEPLPPIPRPPLLEEDLVPDPQLVALVEEHLGMSFTESPVFEPVDAETIIKVVSEGVTATLSSEGKDTLNTICQRIGALPSFQPLDQTVITILAGEVRGVITPTRNLIMHDFQSSSPPEQAALVNLLAQRLLSQRFPAPASSASVDQILARHFAVQTLALSVEKEFRKTLPAYPPSLNENIRESILLGLPAFFHELSTFGEFHLLDQLTGTKVAEAYSAVRSESSTPSRALLAFPFTQPVSEGPSDLGAIPLYLLLLEGSDPTSARTLSKNLVGDEARLAEGALTWTLRFSSEQSPPRVAEALRSYFSLRDPERKVSIEVRGEEIILVVRP</sequence>
<organism evidence="1 2">
    <name type="scientific">Roseibacillus persicicus</name>
    <dbReference type="NCBI Taxonomy" id="454148"/>
    <lineage>
        <taxon>Bacteria</taxon>
        <taxon>Pseudomonadati</taxon>
        <taxon>Verrucomicrobiota</taxon>
        <taxon>Verrucomicrobiia</taxon>
        <taxon>Verrucomicrobiales</taxon>
        <taxon>Verrucomicrobiaceae</taxon>
        <taxon>Roseibacillus</taxon>
    </lineage>
</organism>
<dbReference type="RefSeq" id="WP_189573889.1">
    <property type="nucleotide sequence ID" value="NZ_BMXI01000021.1"/>
</dbReference>
<gene>
    <name evidence="1" type="ORF">GCM10007100_37790</name>
</gene>
<accession>A0A918TWN0</accession>
<evidence type="ECO:0000313" key="2">
    <source>
        <dbReference type="Proteomes" id="UP000644507"/>
    </source>
</evidence>
<reference evidence="1" key="2">
    <citation type="submission" date="2020-09" db="EMBL/GenBank/DDBJ databases">
        <authorList>
            <person name="Sun Q."/>
            <person name="Kim S."/>
        </authorList>
    </citation>
    <scope>NUCLEOTIDE SEQUENCE</scope>
    <source>
        <strain evidence="1">KCTC 12988</strain>
    </source>
</reference>
<dbReference type="AlphaFoldDB" id="A0A918TWN0"/>
<dbReference type="EMBL" id="BMXI01000021">
    <property type="protein sequence ID" value="GHC66398.1"/>
    <property type="molecule type" value="Genomic_DNA"/>
</dbReference>
<keyword evidence="2" id="KW-1185">Reference proteome</keyword>
<dbReference type="Proteomes" id="UP000644507">
    <property type="component" value="Unassembled WGS sequence"/>
</dbReference>